<evidence type="ECO:0000313" key="2">
    <source>
        <dbReference type="EMBL" id="OGY44443.1"/>
    </source>
</evidence>
<dbReference type="EMBL" id="MHIB01000016">
    <property type="protein sequence ID" value="OGY44443.1"/>
    <property type="molecule type" value="Genomic_DNA"/>
</dbReference>
<keyword evidence="1" id="KW-0812">Transmembrane</keyword>
<proteinExistence type="predicted"/>
<comment type="caution">
    <text evidence="2">The sequence shown here is derived from an EMBL/GenBank/DDBJ whole genome shotgun (WGS) entry which is preliminary data.</text>
</comment>
<evidence type="ECO:0000256" key="1">
    <source>
        <dbReference type="SAM" id="Phobius"/>
    </source>
</evidence>
<evidence type="ECO:0000313" key="3">
    <source>
        <dbReference type="Proteomes" id="UP000178930"/>
    </source>
</evidence>
<feature type="transmembrane region" description="Helical" evidence="1">
    <location>
        <begin position="40"/>
        <end position="57"/>
    </location>
</feature>
<protein>
    <submittedName>
        <fullName evidence="2">Uncharacterized protein</fullName>
    </submittedName>
</protein>
<accession>A0A1G1XWF4</accession>
<feature type="transmembrane region" description="Helical" evidence="1">
    <location>
        <begin position="6"/>
        <end position="28"/>
    </location>
</feature>
<keyword evidence="1" id="KW-1133">Transmembrane helix</keyword>
<reference evidence="2 3" key="1">
    <citation type="journal article" date="2016" name="Nat. Commun.">
        <title>Thousands of microbial genomes shed light on interconnected biogeochemical processes in an aquifer system.</title>
        <authorList>
            <person name="Anantharaman K."/>
            <person name="Brown C.T."/>
            <person name="Hug L.A."/>
            <person name="Sharon I."/>
            <person name="Castelle C.J."/>
            <person name="Probst A.J."/>
            <person name="Thomas B.C."/>
            <person name="Singh A."/>
            <person name="Wilkins M.J."/>
            <person name="Karaoz U."/>
            <person name="Brodie E.L."/>
            <person name="Williams K.H."/>
            <person name="Hubbard S.S."/>
            <person name="Banfield J.F."/>
        </authorList>
    </citation>
    <scope>NUCLEOTIDE SEQUENCE [LARGE SCALE GENOMIC DNA]</scope>
</reference>
<name>A0A1G1XWF4_9BACT</name>
<sequence length="64" mass="7311">MSTTIFSTLIFLLIFAFYLVINVGLYRYFFEKRSSKTKKFLKILGGLPLLALLAHLLNDKTLPG</sequence>
<dbReference type="AlphaFoldDB" id="A0A1G1XWF4"/>
<keyword evidence="1" id="KW-0472">Membrane</keyword>
<dbReference type="Proteomes" id="UP000178930">
    <property type="component" value="Unassembled WGS sequence"/>
</dbReference>
<gene>
    <name evidence="2" type="ORF">A2729_02150</name>
</gene>
<organism evidence="2 3">
    <name type="scientific">Candidatus Buchananbacteria bacterium RIFCSPHIGHO2_01_FULL_39_14</name>
    <dbReference type="NCBI Taxonomy" id="1797532"/>
    <lineage>
        <taxon>Bacteria</taxon>
        <taxon>Candidatus Buchananiibacteriota</taxon>
    </lineage>
</organism>